<protein>
    <recommendedName>
        <fullName evidence="4">Vps72/YL1 C-terminal domain-containing protein</fullName>
    </recommendedName>
</protein>
<dbReference type="Pfam" id="PF05764">
    <property type="entry name" value="YL1"/>
    <property type="match status" value="1"/>
</dbReference>
<feature type="compositionally biased region" description="Basic and acidic residues" evidence="3">
    <location>
        <begin position="36"/>
        <end position="50"/>
    </location>
</feature>
<dbReference type="EMBL" id="BMAR01000027">
    <property type="protein sequence ID" value="GFR48949.1"/>
    <property type="molecule type" value="Genomic_DNA"/>
</dbReference>
<evidence type="ECO:0000313" key="6">
    <source>
        <dbReference type="Proteomes" id="UP001054857"/>
    </source>
</evidence>
<dbReference type="InterPro" id="IPR013272">
    <property type="entry name" value="Vps72/YL1_C"/>
</dbReference>
<evidence type="ECO:0000256" key="1">
    <source>
        <dbReference type="ARBA" id="ARBA00006832"/>
    </source>
</evidence>
<feature type="coiled-coil region" evidence="2">
    <location>
        <begin position="193"/>
        <end position="226"/>
    </location>
</feature>
<feature type="coiled-coil region" evidence="2">
    <location>
        <begin position="338"/>
        <end position="372"/>
    </location>
</feature>
<keyword evidence="6" id="KW-1185">Reference proteome</keyword>
<comment type="caution">
    <text evidence="5">The sequence shown here is derived from an EMBL/GenBank/DDBJ whole genome shotgun (WGS) entry which is preliminary data.</text>
</comment>
<feature type="region of interest" description="Disordered" evidence="3">
    <location>
        <begin position="1"/>
        <end position="187"/>
    </location>
</feature>
<keyword evidence="2" id="KW-0175">Coiled coil</keyword>
<evidence type="ECO:0000256" key="3">
    <source>
        <dbReference type="SAM" id="MobiDB-lite"/>
    </source>
</evidence>
<dbReference type="PANTHER" id="PTHR13275:SF4">
    <property type="entry name" value="VACUOLAR PROTEIN SORTING-ASSOCIATED PROTEIN 72 HOMOLOG"/>
    <property type="match status" value="1"/>
</dbReference>
<dbReference type="SMART" id="SM00993">
    <property type="entry name" value="YL1_C"/>
    <property type="match status" value="1"/>
</dbReference>
<sequence>MGREALPQRSTRGKRLKAAVDEEEEQADAQFWNQEFFKEEAVDDDYKTESESEDEVDSDFDQKEDDDDDEEVEVRDEPRKKALKPPGYKAKPKPKPKPKPKVKVEEDDDYAEEEEEEEEAEGEEAEAAAAPKARKPPPEPKVYVAPTLRRSTVARVADSTRERQYKEKSTPRRRGPGSSNSNWRPLTQQELLAEAALNEIENTRSLKALLAQEEETKRKAQVVKKKNTGPSIKFRTKRGADGEEHTTLELVNTYVPPPRMQPSHAPPPPDKPTCFITALPARYTDPATRTPFANTLAFKRLRTGAGPLAPSLQQQLVLHHHMEELQQQQRGGQQGAGQHGQQQLLEQLRAQRQRMEQLAERARAVAEAARTEPAVPEMLPPGATVDVMALLVDVQRTLQAAA</sequence>
<feature type="compositionally biased region" description="Basic residues" evidence="3">
    <location>
        <begin position="90"/>
        <end position="101"/>
    </location>
</feature>
<dbReference type="GO" id="GO:0005634">
    <property type="term" value="C:nucleus"/>
    <property type="evidence" value="ECO:0007669"/>
    <property type="project" value="TreeGrafter"/>
</dbReference>
<proteinExistence type="inferred from homology"/>
<evidence type="ECO:0000256" key="2">
    <source>
        <dbReference type="SAM" id="Coils"/>
    </source>
</evidence>
<reference evidence="5 6" key="1">
    <citation type="journal article" date="2021" name="Sci. Rep.">
        <title>Genome sequencing of the multicellular alga Astrephomene provides insights into convergent evolution of germ-soma differentiation.</title>
        <authorList>
            <person name="Yamashita S."/>
            <person name="Yamamoto K."/>
            <person name="Matsuzaki R."/>
            <person name="Suzuki S."/>
            <person name="Yamaguchi H."/>
            <person name="Hirooka S."/>
            <person name="Minakuchi Y."/>
            <person name="Miyagishima S."/>
            <person name="Kawachi M."/>
            <person name="Toyoda A."/>
            <person name="Nozaki H."/>
        </authorList>
    </citation>
    <scope>NUCLEOTIDE SEQUENCE [LARGE SCALE GENOMIC DNA]</scope>
    <source>
        <strain evidence="5 6">NIES-4017</strain>
    </source>
</reference>
<dbReference type="Pfam" id="PF08265">
    <property type="entry name" value="YL1_C"/>
    <property type="match status" value="1"/>
</dbReference>
<dbReference type="InterPro" id="IPR046757">
    <property type="entry name" value="YL1_N"/>
</dbReference>
<gene>
    <name evidence="5" type="ORF">Agub_g10963</name>
</gene>
<feature type="compositionally biased region" description="Acidic residues" evidence="3">
    <location>
        <begin position="105"/>
        <end position="126"/>
    </location>
</feature>
<dbReference type="AlphaFoldDB" id="A0AAD3HPE6"/>
<evidence type="ECO:0000259" key="4">
    <source>
        <dbReference type="SMART" id="SM00993"/>
    </source>
</evidence>
<organism evidence="5 6">
    <name type="scientific">Astrephomene gubernaculifera</name>
    <dbReference type="NCBI Taxonomy" id="47775"/>
    <lineage>
        <taxon>Eukaryota</taxon>
        <taxon>Viridiplantae</taxon>
        <taxon>Chlorophyta</taxon>
        <taxon>core chlorophytes</taxon>
        <taxon>Chlorophyceae</taxon>
        <taxon>CS clade</taxon>
        <taxon>Chlamydomonadales</taxon>
        <taxon>Astrephomenaceae</taxon>
        <taxon>Astrephomene</taxon>
    </lineage>
</organism>
<dbReference type="Proteomes" id="UP001054857">
    <property type="component" value="Unassembled WGS sequence"/>
</dbReference>
<feature type="compositionally biased region" description="Basic and acidic residues" evidence="3">
    <location>
        <begin position="158"/>
        <end position="170"/>
    </location>
</feature>
<name>A0AAD3HPE6_9CHLO</name>
<evidence type="ECO:0000313" key="5">
    <source>
        <dbReference type="EMBL" id="GFR48949.1"/>
    </source>
</evidence>
<accession>A0AAD3HPE6</accession>
<comment type="similarity">
    <text evidence="1">Belongs to the VPS72/YL1 family.</text>
</comment>
<dbReference type="PANTHER" id="PTHR13275">
    <property type="entry name" value="YL-1 PROTEIN TRANSCRIPTION FACTOR-LIKE 1"/>
    <property type="match status" value="1"/>
</dbReference>
<feature type="compositionally biased region" description="Acidic residues" evidence="3">
    <location>
        <begin position="51"/>
        <end position="74"/>
    </location>
</feature>
<feature type="domain" description="Vps72/YL1 C-terminal" evidence="4">
    <location>
        <begin position="272"/>
        <end position="301"/>
    </location>
</feature>